<evidence type="ECO:0000256" key="1">
    <source>
        <dbReference type="SAM" id="Phobius"/>
    </source>
</evidence>
<keyword evidence="1" id="KW-0812">Transmembrane</keyword>
<dbReference type="Proteomes" id="UP000662939">
    <property type="component" value="Chromosome"/>
</dbReference>
<reference evidence="2" key="1">
    <citation type="submission" date="2021-02" db="EMBL/GenBank/DDBJ databases">
        <title>Natronoglycomyces albus gen. nov., sp. nov, a haloalkaliphilic actinobacterium from a soda solonchak soil.</title>
        <authorList>
            <person name="Sorokin D.Y."/>
            <person name="Khijniak T.V."/>
            <person name="Zakharycheva A.P."/>
            <person name="Boueva O.V."/>
            <person name="Ariskina E.V."/>
            <person name="Hahnke R.L."/>
            <person name="Bunk B."/>
            <person name="Sproer C."/>
            <person name="Schumann P."/>
            <person name="Evtushenko L.I."/>
            <person name="Kublanov I.V."/>
        </authorList>
    </citation>
    <scope>NUCLEOTIDE SEQUENCE</scope>
    <source>
        <strain evidence="2">DSM 106290</strain>
    </source>
</reference>
<protein>
    <submittedName>
        <fullName evidence="2">Phage holin family protein</fullName>
    </submittedName>
</protein>
<sequence length="128" mass="13820">MAFLVRTIVVAFALWLATVLVSGISLAGESSARSLLTLVLVALIFGVVNAVLKPLILVVGCSLYVLTLGLFALVANALLFWLTAWLAEVFSLPFTVDGFWPAFWGALVVSIVTWIMSLALPRRQDLQA</sequence>
<feature type="transmembrane region" description="Helical" evidence="1">
    <location>
        <begin position="33"/>
        <end position="52"/>
    </location>
</feature>
<evidence type="ECO:0000313" key="2">
    <source>
        <dbReference type="EMBL" id="QSB06073.1"/>
    </source>
</evidence>
<dbReference type="PANTHER" id="PTHR37309:SF1">
    <property type="entry name" value="SLR0284 PROTEIN"/>
    <property type="match status" value="1"/>
</dbReference>
<organism evidence="2 3">
    <name type="scientific">Natronoglycomyces albus</name>
    <dbReference type="NCBI Taxonomy" id="2811108"/>
    <lineage>
        <taxon>Bacteria</taxon>
        <taxon>Bacillati</taxon>
        <taxon>Actinomycetota</taxon>
        <taxon>Actinomycetes</taxon>
        <taxon>Glycomycetales</taxon>
        <taxon>Glycomycetaceae</taxon>
        <taxon>Natronoglycomyces</taxon>
    </lineage>
</organism>
<dbReference type="PANTHER" id="PTHR37309">
    <property type="entry name" value="SLR0284 PROTEIN"/>
    <property type="match status" value="1"/>
</dbReference>
<dbReference type="KEGG" id="nav:JQS30_03905"/>
<dbReference type="InterPro" id="IPR007165">
    <property type="entry name" value="Phage_holin_4_2"/>
</dbReference>
<feature type="transmembrane region" description="Helical" evidence="1">
    <location>
        <begin position="99"/>
        <end position="120"/>
    </location>
</feature>
<dbReference type="AlphaFoldDB" id="A0A895XRB8"/>
<proteinExistence type="predicted"/>
<keyword evidence="3" id="KW-1185">Reference proteome</keyword>
<accession>A0A895XRB8</accession>
<gene>
    <name evidence="2" type="ORF">JQS30_03905</name>
</gene>
<keyword evidence="1" id="KW-0472">Membrane</keyword>
<dbReference type="RefSeq" id="WP_213172084.1">
    <property type="nucleotide sequence ID" value="NZ_CP070496.1"/>
</dbReference>
<evidence type="ECO:0000313" key="3">
    <source>
        <dbReference type="Proteomes" id="UP000662939"/>
    </source>
</evidence>
<name>A0A895XRB8_9ACTN</name>
<feature type="transmembrane region" description="Helical" evidence="1">
    <location>
        <begin position="64"/>
        <end position="87"/>
    </location>
</feature>
<keyword evidence="1" id="KW-1133">Transmembrane helix</keyword>
<dbReference type="EMBL" id="CP070496">
    <property type="protein sequence ID" value="QSB06073.1"/>
    <property type="molecule type" value="Genomic_DNA"/>
</dbReference>
<dbReference type="Pfam" id="PF04020">
    <property type="entry name" value="Phage_holin_4_2"/>
    <property type="match status" value="1"/>
</dbReference>